<keyword evidence="2" id="KW-0808">Transferase</keyword>
<dbReference type="Gene3D" id="3.30.70.270">
    <property type="match status" value="3"/>
</dbReference>
<dbReference type="SMART" id="SM00343">
    <property type="entry name" value="ZnF_C2HC"/>
    <property type="match status" value="1"/>
</dbReference>
<dbReference type="SUPFAM" id="SSF54160">
    <property type="entry name" value="Chromo domain-like"/>
    <property type="match status" value="1"/>
</dbReference>
<dbReference type="InterPro" id="IPR050951">
    <property type="entry name" value="Retrovirus_Pol_polyprotein"/>
</dbReference>
<feature type="region of interest" description="Disordered" evidence="9">
    <location>
        <begin position="144"/>
        <end position="185"/>
    </location>
</feature>
<dbReference type="Gene3D" id="4.10.60.10">
    <property type="entry name" value="Zinc finger, CCHC-type"/>
    <property type="match status" value="1"/>
</dbReference>
<dbReference type="CDD" id="cd09274">
    <property type="entry name" value="RNase_HI_RT_Ty3"/>
    <property type="match status" value="1"/>
</dbReference>
<dbReference type="PANTHER" id="PTHR37984:SF5">
    <property type="entry name" value="PROTEIN NYNRIN-LIKE"/>
    <property type="match status" value="1"/>
</dbReference>
<dbReference type="Pfam" id="PF00098">
    <property type="entry name" value="zf-CCHC"/>
    <property type="match status" value="1"/>
</dbReference>
<protein>
    <recommendedName>
        <fullName evidence="1">RNA-directed DNA polymerase</fullName>
        <ecNumber evidence="1">2.7.7.49</ecNumber>
    </recommendedName>
</protein>
<evidence type="ECO:0000259" key="10">
    <source>
        <dbReference type="PROSITE" id="PS50158"/>
    </source>
</evidence>
<feature type="compositionally biased region" description="Basic and acidic residues" evidence="9">
    <location>
        <begin position="1"/>
        <end position="17"/>
    </location>
</feature>
<dbReference type="SUPFAM" id="SSF53098">
    <property type="entry name" value="Ribonuclease H-like"/>
    <property type="match status" value="1"/>
</dbReference>
<reference evidence="12" key="1">
    <citation type="submission" date="2020-06" db="EMBL/GenBank/DDBJ databases">
        <authorList>
            <person name="Li T."/>
            <person name="Hu X."/>
            <person name="Zhang T."/>
            <person name="Song X."/>
            <person name="Zhang H."/>
            <person name="Dai N."/>
            <person name="Sheng W."/>
            <person name="Hou X."/>
            <person name="Wei L."/>
        </authorList>
    </citation>
    <scope>NUCLEOTIDE SEQUENCE</scope>
    <source>
        <strain evidence="12">G02</strain>
        <tissue evidence="12">Leaf</tissue>
    </source>
</reference>
<dbReference type="Gene3D" id="2.40.70.10">
    <property type="entry name" value="Acid Proteases"/>
    <property type="match status" value="1"/>
</dbReference>
<dbReference type="GO" id="GO:0016787">
    <property type="term" value="F:hydrolase activity"/>
    <property type="evidence" value="ECO:0007669"/>
    <property type="project" value="UniProtKB-KW"/>
</dbReference>
<keyword evidence="4" id="KW-0540">Nuclease</keyword>
<evidence type="ECO:0000256" key="6">
    <source>
        <dbReference type="ARBA" id="ARBA00022801"/>
    </source>
</evidence>
<dbReference type="SUPFAM" id="SSF57756">
    <property type="entry name" value="Retrovirus zinc finger-like domains"/>
    <property type="match status" value="1"/>
</dbReference>
<dbReference type="GO" id="GO:0003964">
    <property type="term" value="F:RNA-directed DNA polymerase activity"/>
    <property type="evidence" value="ECO:0007669"/>
    <property type="project" value="UniProtKB-KW"/>
</dbReference>
<evidence type="ECO:0000256" key="2">
    <source>
        <dbReference type="ARBA" id="ARBA00022679"/>
    </source>
</evidence>
<keyword evidence="8" id="KW-0863">Zinc-finger</keyword>
<dbReference type="InterPro" id="IPR056924">
    <property type="entry name" value="SH3_Tf2-1"/>
</dbReference>
<dbReference type="GO" id="GO:0004519">
    <property type="term" value="F:endonuclease activity"/>
    <property type="evidence" value="ECO:0007669"/>
    <property type="project" value="UniProtKB-KW"/>
</dbReference>
<sequence>MEEAVIEDKKKGEEKRKSMYTVGEPSRLSKRGTGRSFSAGGGNFSRGGFGFRGSSGPTFGGPMGFNRGPIDRSSSIMPSVGSGRGVGQGYSRGITSTPNCSINGRRHLGQYWGPGAIPRTCYNCGGRGHMSRYCPSQTMSLVGSAASGTQSQSSVGSSSRGVDRGRGIGNRDGNHPVGAGMRGSVAQVTQGQTQARIYNMTREEAPTSNDVISSTILLFDVEGYILIDPSSTHSYISSELASKIPGKNSLLGYNLMVYLPVGGGVVVNSVRKGSLVRIGDVNLPVDLVVMDLKKFDVILGMDWLAQPHVKDAEKVSPTVEEIPVVRDFPEVFPDHLSGLPPHREVDFTIETLSGVAPISIAPYRMAPVELHEFKKQLEELVKKGFVRPSTSPWGAPVLFVKKKDGSMRLCVDYRQLNRVTVKNKYLLPRIDDLLDQLKGATTFSKIELREEHEQYLRIVLQILKEKELYAKLSKCEFWVNQVVFLGHVISGDGVMPDPSKVKAIIEWRVPKNATEVRSFLGLAGYYRRFVEGFSIIVGPLTKLQGNEKVIAYASRQLRTHELNYPMHDLELAAIVHALKIWRYYLYGEKFHILTDHKSLKYILTQKELNLRQRRWIELLKDYDCTIDFHPGKVNVVADALSRKSSNTLASLGSHNQTLLLEMRSMNTKLEVDQVAGLLAALQLKPNFVDHSKEAQTQDPFLLRMRERLKRGLPRTLRKHDAIWVIVDRLTKSAHFLPIRLDRDPRFTSRFWGSLQGALSTKLHFGSAFHPQTDGQSERTIQTLEDMMRVCIMEFKSNWDDHLPLMEFAYNNSFHSSIGMAPYVALYGRKCRSPVCWDNEGLRLLEGPKLVQETMEKIQIVKKCLKAAQDRQKSYVDKNRRETEYGVGDKVFLKVSPCKGILRFGKQGKLSPRYIGLYEIIERIRPLAYRLALPAELSQIHDIFHVSMLRRYRSDPSHVIHEPEVEISEELTYMEEPAEILDRSVRKLRNKEIPMVKVRWTHHSPREATWEVEEHMREKYPYLFQ</sequence>
<dbReference type="GO" id="GO:0008270">
    <property type="term" value="F:zinc ion binding"/>
    <property type="evidence" value="ECO:0007669"/>
    <property type="project" value="UniProtKB-KW"/>
</dbReference>
<keyword evidence="5" id="KW-0255">Endonuclease</keyword>
<dbReference type="GO" id="GO:0015074">
    <property type="term" value="P:DNA integration"/>
    <property type="evidence" value="ECO:0007669"/>
    <property type="project" value="InterPro"/>
</dbReference>
<name>A0AAW2JWH9_SESRA</name>
<dbReference type="Pfam" id="PF17917">
    <property type="entry name" value="RT_RNaseH"/>
    <property type="match status" value="1"/>
</dbReference>
<reference evidence="12" key="2">
    <citation type="journal article" date="2024" name="Plant">
        <title>Genomic evolution and insights into agronomic trait innovations of Sesamum species.</title>
        <authorList>
            <person name="Miao H."/>
            <person name="Wang L."/>
            <person name="Qu L."/>
            <person name="Liu H."/>
            <person name="Sun Y."/>
            <person name="Le M."/>
            <person name="Wang Q."/>
            <person name="Wei S."/>
            <person name="Zheng Y."/>
            <person name="Lin W."/>
            <person name="Duan Y."/>
            <person name="Cao H."/>
            <person name="Xiong S."/>
            <person name="Wang X."/>
            <person name="Wei L."/>
            <person name="Li C."/>
            <person name="Ma Q."/>
            <person name="Ju M."/>
            <person name="Zhao R."/>
            <person name="Li G."/>
            <person name="Mu C."/>
            <person name="Tian Q."/>
            <person name="Mei H."/>
            <person name="Zhang T."/>
            <person name="Gao T."/>
            <person name="Zhang H."/>
        </authorList>
    </citation>
    <scope>NUCLEOTIDE SEQUENCE</scope>
    <source>
        <strain evidence="12">G02</strain>
    </source>
</reference>
<dbReference type="InterPro" id="IPR021109">
    <property type="entry name" value="Peptidase_aspartic_dom_sf"/>
</dbReference>
<dbReference type="CDD" id="cd01647">
    <property type="entry name" value="RT_LTR"/>
    <property type="match status" value="1"/>
</dbReference>
<evidence type="ECO:0000256" key="8">
    <source>
        <dbReference type="PROSITE-ProRule" id="PRU00047"/>
    </source>
</evidence>
<organism evidence="12">
    <name type="scientific">Sesamum radiatum</name>
    <name type="common">Black benniseed</name>
    <dbReference type="NCBI Taxonomy" id="300843"/>
    <lineage>
        <taxon>Eukaryota</taxon>
        <taxon>Viridiplantae</taxon>
        <taxon>Streptophyta</taxon>
        <taxon>Embryophyta</taxon>
        <taxon>Tracheophyta</taxon>
        <taxon>Spermatophyta</taxon>
        <taxon>Magnoliopsida</taxon>
        <taxon>eudicotyledons</taxon>
        <taxon>Gunneridae</taxon>
        <taxon>Pentapetalae</taxon>
        <taxon>asterids</taxon>
        <taxon>lamiids</taxon>
        <taxon>Lamiales</taxon>
        <taxon>Pedaliaceae</taxon>
        <taxon>Sesamum</taxon>
    </lineage>
</organism>
<feature type="domain" description="CCHC-type" evidence="10">
    <location>
        <begin position="121"/>
        <end position="136"/>
    </location>
</feature>
<dbReference type="InterPro" id="IPR036397">
    <property type="entry name" value="RNaseH_sf"/>
</dbReference>
<dbReference type="Pfam" id="PF08284">
    <property type="entry name" value="RVP_2"/>
    <property type="match status" value="1"/>
</dbReference>
<gene>
    <name evidence="12" type="ORF">Sradi_6533500</name>
</gene>
<dbReference type="Gene3D" id="3.30.420.10">
    <property type="entry name" value="Ribonuclease H-like superfamily/Ribonuclease H"/>
    <property type="match status" value="1"/>
</dbReference>
<dbReference type="InterPro" id="IPR001584">
    <property type="entry name" value="Integrase_cat-core"/>
</dbReference>
<evidence type="ECO:0000256" key="9">
    <source>
        <dbReference type="SAM" id="MobiDB-lite"/>
    </source>
</evidence>
<evidence type="ECO:0000313" key="12">
    <source>
        <dbReference type="EMBL" id="KAL0298737.1"/>
    </source>
</evidence>
<keyword evidence="6" id="KW-0378">Hydrolase</keyword>
<evidence type="ECO:0000256" key="3">
    <source>
        <dbReference type="ARBA" id="ARBA00022695"/>
    </source>
</evidence>
<evidence type="ECO:0000256" key="7">
    <source>
        <dbReference type="ARBA" id="ARBA00022918"/>
    </source>
</evidence>
<feature type="compositionally biased region" description="Low complexity" evidence="9">
    <location>
        <begin position="144"/>
        <end position="160"/>
    </location>
</feature>
<dbReference type="InterPro" id="IPR041373">
    <property type="entry name" value="RT_RNaseH"/>
</dbReference>
<feature type="region of interest" description="Disordered" evidence="9">
    <location>
        <begin position="1"/>
        <end position="41"/>
    </location>
</feature>
<keyword evidence="3" id="KW-0548">Nucleotidyltransferase</keyword>
<dbReference type="GO" id="GO:0003676">
    <property type="term" value="F:nucleic acid binding"/>
    <property type="evidence" value="ECO:0007669"/>
    <property type="project" value="InterPro"/>
</dbReference>
<dbReference type="InterPro" id="IPR012337">
    <property type="entry name" value="RNaseH-like_sf"/>
</dbReference>
<dbReference type="Pfam" id="PF24626">
    <property type="entry name" value="SH3_Tf2-1"/>
    <property type="match status" value="1"/>
</dbReference>
<feature type="domain" description="Integrase catalytic" evidence="11">
    <location>
        <begin position="738"/>
        <end position="829"/>
    </location>
</feature>
<dbReference type="InterPro" id="IPR016197">
    <property type="entry name" value="Chromo-like_dom_sf"/>
</dbReference>
<dbReference type="EC" id="2.7.7.49" evidence="1"/>
<dbReference type="CDD" id="cd00024">
    <property type="entry name" value="CD_CSD"/>
    <property type="match status" value="1"/>
</dbReference>
<accession>A0AAW2JWH9</accession>
<proteinExistence type="predicted"/>
<dbReference type="InterPro" id="IPR001878">
    <property type="entry name" value="Znf_CCHC"/>
</dbReference>
<dbReference type="InterPro" id="IPR043502">
    <property type="entry name" value="DNA/RNA_pol_sf"/>
</dbReference>
<dbReference type="Gene3D" id="3.10.10.10">
    <property type="entry name" value="HIV Type 1 Reverse Transcriptase, subunit A, domain 1"/>
    <property type="match status" value="1"/>
</dbReference>
<dbReference type="InterPro" id="IPR043128">
    <property type="entry name" value="Rev_trsase/Diguanyl_cyclase"/>
</dbReference>
<evidence type="ECO:0000259" key="11">
    <source>
        <dbReference type="PROSITE" id="PS50994"/>
    </source>
</evidence>
<dbReference type="PANTHER" id="PTHR37984">
    <property type="entry name" value="PROTEIN CBG26694"/>
    <property type="match status" value="1"/>
</dbReference>
<keyword evidence="7" id="KW-0695">RNA-directed DNA polymerase</keyword>
<keyword evidence="8" id="KW-0862">Zinc</keyword>
<dbReference type="PROSITE" id="PS50994">
    <property type="entry name" value="INTEGRASE"/>
    <property type="match status" value="1"/>
</dbReference>
<comment type="caution">
    <text evidence="12">The sequence shown here is derived from an EMBL/GenBank/DDBJ whole genome shotgun (WGS) entry which is preliminary data.</text>
</comment>
<keyword evidence="8" id="KW-0479">Metal-binding</keyword>
<evidence type="ECO:0000256" key="4">
    <source>
        <dbReference type="ARBA" id="ARBA00022722"/>
    </source>
</evidence>
<dbReference type="CDD" id="cd00303">
    <property type="entry name" value="retropepsin_like"/>
    <property type="match status" value="1"/>
</dbReference>
<dbReference type="PROSITE" id="PS50158">
    <property type="entry name" value="ZF_CCHC"/>
    <property type="match status" value="1"/>
</dbReference>
<dbReference type="AlphaFoldDB" id="A0AAW2JWH9"/>
<evidence type="ECO:0000256" key="1">
    <source>
        <dbReference type="ARBA" id="ARBA00012493"/>
    </source>
</evidence>
<dbReference type="InterPro" id="IPR036875">
    <property type="entry name" value="Znf_CCHC_sf"/>
</dbReference>
<dbReference type="EMBL" id="JACGWJ010000031">
    <property type="protein sequence ID" value="KAL0298737.1"/>
    <property type="molecule type" value="Genomic_DNA"/>
</dbReference>
<dbReference type="SUPFAM" id="SSF56672">
    <property type="entry name" value="DNA/RNA polymerases"/>
    <property type="match status" value="1"/>
</dbReference>
<evidence type="ECO:0000256" key="5">
    <source>
        <dbReference type="ARBA" id="ARBA00022759"/>
    </source>
</evidence>